<name>A0A917ID65_9HYPH</name>
<evidence type="ECO:0000256" key="4">
    <source>
        <dbReference type="ARBA" id="ARBA00022692"/>
    </source>
</evidence>
<feature type="transmembrane region" description="Helical" evidence="7">
    <location>
        <begin position="173"/>
        <end position="192"/>
    </location>
</feature>
<dbReference type="InterPro" id="IPR020846">
    <property type="entry name" value="MFS_dom"/>
</dbReference>
<feature type="transmembrane region" description="Helical" evidence="7">
    <location>
        <begin position="48"/>
        <end position="69"/>
    </location>
</feature>
<keyword evidence="5 7" id="KW-1133">Transmembrane helix</keyword>
<evidence type="ECO:0000313" key="9">
    <source>
        <dbReference type="EMBL" id="GGH33810.1"/>
    </source>
</evidence>
<evidence type="ECO:0000256" key="3">
    <source>
        <dbReference type="ARBA" id="ARBA00022475"/>
    </source>
</evidence>
<evidence type="ECO:0000256" key="7">
    <source>
        <dbReference type="SAM" id="Phobius"/>
    </source>
</evidence>
<dbReference type="CDD" id="cd06173">
    <property type="entry name" value="MFS_MefA_like"/>
    <property type="match status" value="1"/>
</dbReference>
<dbReference type="InterPro" id="IPR036259">
    <property type="entry name" value="MFS_trans_sf"/>
</dbReference>
<evidence type="ECO:0000256" key="2">
    <source>
        <dbReference type="ARBA" id="ARBA00022448"/>
    </source>
</evidence>
<dbReference type="PANTHER" id="PTHR23513">
    <property type="entry name" value="INTEGRAL MEMBRANE EFFLUX PROTEIN-RELATED"/>
    <property type="match status" value="1"/>
</dbReference>
<sequence length="409" mass="42450">MIRNASGWAALRSRDFRLFISARFLSGLAMQIQNVGLGWLVYDRTGSALALGLVGLAAFLPALALALVTGHVADRFDRRRIMSLCWSVVALASLGLLLVALNPKAPVWPIYALAVVVGSARAFANPASQALLPNLVGRDGFASAVALNASAWQTSSIAGPAVGGILYAFGPPVVFAAALASFATSALLIAFIRSGERAPVREKTTLATLLAGIVFIRERPVILGAISLDLFAVLLGGATALLPIYARDVLFVGPVGLGMLRSAPAIGAVAMSITLASRPLQHRAGRTMFFAVGLFGVATIIFGLSTNLILSLACLVALGAADMVSVYVRQTLVQSETPDAMRGRVAAVNSVFIGASNELGEFESGVVAAAIGAVPAVVVGGVGTVVVAVLWARLFPGLWKRDRLVAEPR</sequence>
<dbReference type="Gene3D" id="1.20.1250.20">
    <property type="entry name" value="MFS general substrate transporter like domains"/>
    <property type="match status" value="1"/>
</dbReference>
<keyword evidence="10" id="KW-1185">Reference proteome</keyword>
<dbReference type="PANTHER" id="PTHR23513:SF9">
    <property type="entry name" value="ENTEROBACTIN EXPORTER ENTS"/>
    <property type="match status" value="1"/>
</dbReference>
<keyword evidence="2" id="KW-0813">Transport</keyword>
<feature type="transmembrane region" description="Helical" evidence="7">
    <location>
        <begin position="288"/>
        <end position="321"/>
    </location>
</feature>
<reference evidence="9" key="1">
    <citation type="journal article" date="2014" name="Int. J. Syst. Evol. Microbiol.">
        <title>Complete genome sequence of Corynebacterium casei LMG S-19264T (=DSM 44701T), isolated from a smear-ripened cheese.</title>
        <authorList>
            <consortium name="US DOE Joint Genome Institute (JGI-PGF)"/>
            <person name="Walter F."/>
            <person name="Albersmeier A."/>
            <person name="Kalinowski J."/>
            <person name="Ruckert C."/>
        </authorList>
    </citation>
    <scope>NUCLEOTIDE SEQUENCE</scope>
    <source>
        <strain evidence="9">CGMCC 1.12214</strain>
    </source>
</reference>
<dbReference type="RefSeq" id="WP_188520209.1">
    <property type="nucleotide sequence ID" value="NZ_BMES01000003.1"/>
</dbReference>
<dbReference type="Proteomes" id="UP000603912">
    <property type="component" value="Unassembled WGS sequence"/>
</dbReference>
<dbReference type="SUPFAM" id="SSF103473">
    <property type="entry name" value="MFS general substrate transporter"/>
    <property type="match status" value="1"/>
</dbReference>
<evidence type="ECO:0000256" key="6">
    <source>
        <dbReference type="ARBA" id="ARBA00023136"/>
    </source>
</evidence>
<feature type="transmembrane region" description="Helical" evidence="7">
    <location>
        <begin position="366"/>
        <end position="391"/>
    </location>
</feature>
<feature type="transmembrane region" description="Helical" evidence="7">
    <location>
        <begin position="20"/>
        <end position="42"/>
    </location>
</feature>
<comment type="subcellular location">
    <subcellularLocation>
        <location evidence="1">Cell membrane</location>
        <topology evidence="1">Multi-pass membrane protein</topology>
    </subcellularLocation>
</comment>
<feature type="transmembrane region" description="Helical" evidence="7">
    <location>
        <begin position="251"/>
        <end position="276"/>
    </location>
</feature>
<keyword evidence="3" id="KW-1003">Cell membrane</keyword>
<accession>A0A917ID65</accession>
<dbReference type="Pfam" id="PF05977">
    <property type="entry name" value="MFS_3"/>
    <property type="match status" value="1"/>
</dbReference>
<comment type="caution">
    <text evidence="9">The sequence shown here is derived from an EMBL/GenBank/DDBJ whole genome shotgun (WGS) entry which is preliminary data.</text>
</comment>
<keyword evidence="4 7" id="KW-0812">Transmembrane</keyword>
<protein>
    <submittedName>
        <fullName evidence="9">MFS transporter</fullName>
    </submittedName>
</protein>
<dbReference type="GO" id="GO:0005886">
    <property type="term" value="C:plasma membrane"/>
    <property type="evidence" value="ECO:0007669"/>
    <property type="project" value="UniProtKB-SubCell"/>
</dbReference>
<evidence type="ECO:0000256" key="1">
    <source>
        <dbReference type="ARBA" id="ARBA00004651"/>
    </source>
</evidence>
<proteinExistence type="predicted"/>
<evidence type="ECO:0000259" key="8">
    <source>
        <dbReference type="PROSITE" id="PS50850"/>
    </source>
</evidence>
<dbReference type="GO" id="GO:0022857">
    <property type="term" value="F:transmembrane transporter activity"/>
    <property type="evidence" value="ECO:0007669"/>
    <property type="project" value="InterPro"/>
</dbReference>
<evidence type="ECO:0000313" key="10">
    <source>
        <dbReference type="Proteomes" id="UP000603912"/>
    </source>
</evidence>
<dbReference type="PROSITE" id="PS50850">
    <property type="entry name" value="MFS"/>
    <property type="match status" value="1"/>
</dbReference>
<dbReference type="InterPro" id="IPR010290">
    <property type="entry name" value="TM_effector"/>
</dbReference>
<reference evidence="9" key="2">
    <citation type="submission" date="2020-09" db="EMBL/GenBank/DDBJ databases">
        <authorList>
            <person name="Sun Q."/>
            <person name="Zhou Y."/>
        </authorList>
    </citation>
    <scope>NUCLEOTIDE SEQUENCE</scope>
    <source>
        <strain evidence="9">CGMCC 1.12214</strain>
    </source>
</reference>
<evidence type="ECO:0000256" key="5">
    <source>
        <dbReference type="ARBA" id="ARBA00022989"/>
    </source>
</evidence>
<dbReference type="EMBL" id="BMES01000003">
    <property type="protein sequence ID" value="GGH33810.1"/>
    <property type="molecule type" value="Genomic_DNA"/>
</dbReference>
<organism evidence="9 10">
    <name type="scientific">Alsobacter metallidurans</name>
    <dbReference type="NCBI Taxonomy" id="340221"/>
    <lineage>
        <taxon>Bacteria</taxon>
        <taxon>Pseudomonadati</taxon>
        <taxon>Pseudomonadota</taxon>
        <taxon>Alphaproteobacteria</taxon>
        <taxon>Hyphomicrobiales</taxon>
        <taxon>Alsobacteraceae</taxon>
        <taxon>Alsobacter</taxon>
    </lineage>
</organism>
<keyword evidence="6 7" id="KW-0472">Membrane</keyword>
<feature type="domain" description="Major facilitator superfamily (MFS) profile" evidence="8">
    <location>
        <begin position="15"/>
        <end position="399"/>
    </location>
</feature>
<dbReference type="AlphaFoldDB" id="A0A917ID65"/>
<feature type="transmembrane region" description="Helical" evidence="7">
    <location>
        <begin position="81"/>
        <end position="101"/>
    </location>
</feature>
<gene>
    <name evidence="9" type="ORF">GCM10007036_46760</name>
</gene>
<feature type="transmembrane region" description="Helical" evidence="7">
    <location>
        <begin position="221"/>
        <end position="245"/>
    </location>
</feature>